<comment type="catalytic activity">
    <reaction evidence="6">
        <text>D-glyceraldehyde + pyruvate = 2-dehydro-3-deoxy-L-galactonate</text>
        <dbReference type="Rhea" id="RHEA:80055"/>
        <dbReference type="ChEBI" id="CHEBI:15361"/>
        <dbReference type="ChEBI" id="CHEBI:17378"/>
        <dbReference type="ChEBI" id="CHEBI:75545"/>
    </reaction>
</comment>
<dbReference type="InterPro" id="IPR015813">
    <property type="entry name" value="Pyrv/PenolPyrv_kinase-like_dom"/>
</dbReference>
<feature type="domain" description="HpcH/HpaI aldolase/citrate lyase" evidence="7">
    <location>
        <begin position="18"/>
        <end position="244"/>
    </location>
</feature>
<dbReference type="SUPFAM" id="SSF51621">
    <property type="entry name" value="Phosphoenolpyruvate/pyruvate domain"/>
    <property type="match status" value="1"/>
</dbReference>
<evidence type="ECO:0000256" key="2">
    <source>
        <dbReference type="ARBA" id="ARBA00005568"/>
    </source>
</evidence>
<keyword evidence="4" id="KW-0456">Lyase</keyword>
<dbReference type="InterPro" id="IPR005000">
    <property type="entry name" value="Aldolase/citrate-lyase_domain"/>
</dbReference>
<keyword evidence="3" id="KW-0479">Metal-binding</keyword>
<evidence type="ECO:0000259" key="7">
    <source>
        <dbReference type="Pfam" id="PF03328"/>
    </source>
</evidence>
<keyword evidence="9" id="KW-1185">Reference proteome</keyword>
<dbReference type="Proteomes" id="UP000199647">
    <property type="component" value="Unassembled WGS sequence"/>
</dbReference>
<dbReference type="GO" id="GO:0016832">
    <property type="term" value="F:aldehyde-lyase activity"/>
    <property type="evidence" value="ECO:0007669"/>
    <property type="project" value="TreeGrafter"/>
</dbReference>
<dbReference type="Gene3D" id="3.20.20.60">
    <property type="entry name" value="Phosphoenolpyruvate-binding domains"/>
    <property type="match status" value="1"/>
</dbReference>
<dbReference type="InterPro" id="IPR040442">
    <property type="entry name" value="Pyrv_kinase-like_dom_sf"/>
</dbReference>
<evidence type="ECO:0000256" key="4">
    <source>
        <dbReference type="ARBA" id="ARBA00023239"/>
    </source>
</evidence>
<dbReference type="EMBL" id="FOFG01000009">
    <property type="protein sequence ID" value="SEQ92612.1"/>
    <property type="molecule type" value="Genomic_DNA"/>
</dbReference>
<name>A0A1H9K0G8_9HYPH</name>
<organism evidence="8 9">
    <name type="scientific">Faunimonas pinastri</name>
    <dbReference type="NCBI Taxonomy" id="1855383"/>
    <lineage>
        <taxon>Bacteria</taxon>
        <taxon>Pseudomonadati</taxon>
        <taxon>Pseudomonadota</taxon>
        <taxon>Alphaproteobacteria</taxon>
        <taxon>Hyphomicrobiales</taxon>
        <taxon>Afifellaceae</taxon>
        <taxon>Faunimonas</taxon>
    </lineage>
</organism>
<dbReference type="FunFam" id="3.20.20.60:FF:000004">
    <property type="entry name" value="5-keto-4-deoxy-D-glucarate aldolase"/>
    <property type="match status" value="1"/>
</dbReference>
<dbReference type="InterPro" id="IPR050251">
    <property type="entry name" value="HpcH-HpaI_aldolase"/>
</dbReference>
<accession>A0A1H9K0G8</accession>
<comment type="similarity">
    <text evidence="2">Belongs to the HpcH/HpaI aldolase family.</text>
</comment>
<dbReference type="Pfam" id="PF03328">
    <property type="entry name" value="HpcH_HpaI"/>
    <property type="match status" value="1"/>
</dbReference>
<dbReference type="STRING" id="1855383.SAMN05216548_10936"/>
<gene>
    <name evidence="8" type="ORF">SAMN05216548_10936</name>
</gene>
<dbReference type="PANTHER" id="PTHR30502:SF4">
    <property type="entry name" value="5-KETO-4-DEOXY-D-GLUCARATE ALDOLASE"/>
    <property type="match status" value="1"/>
</dbReference>
<proteinExistence type="inferred from homology"/>
<dbReference type="AlphaFoldDB" id="A0A1H9K0G8"/>
<keyword evidence="5" id="KW-0670">Pyruvate</keyword>
<evidence type="ECO:0000256" key="1">
    <source>
        <dbReference type="ARBA" id="ARBA00001968"/>
    </source>
</evidence>
<dbReference type="OrthoDB" id="86160at2"/>
<evidence type="ECO:0000313" key="9">
    <source>
        <dbReference type="Proteomes" id="UP000199647"/>
    </source>
</evidence>
<evidence type="ECO:0000256" key="5">
    <source>
        <dbReference type="ARBA" id="ARBA00023317"/>
    </source>
</evidence>
<protein>
    <submittedName>
        <fullName evidence="8">2,4-dihydroxyhept-2-enedioate aldolase</fullName>
    </submittedName>
</protein>
<sequence>MELAPNTFKRAILAGRQQIGCWCTLSTSTSVEVVAGSGFDWLLLDTEHSPADVLSVLPMLQALSGYPVAPVVRPVGNDPVLIKRYLDFGVQTLLIPYVQNAAEARAAAEAVAYPPAGIRDVSSLTRATRYGRLPDYFARARQEICLLVQVESLQAVDQIEAIAAVEGVDGIFIGPADLAASMGHNGNLGHPDVRAAVGEAIRRIRACGKPAGILTGDPAFAQHCIELGTVFTAVGIDMGLLANAADALARKFGRGSAGEG</sequence>
<dbReference type="PANTHER" id="PTHR30502">
    <property type="entry name" value="2-KETO-3-DEOXY-L-RHAMNONATE ALDOLASE"/>
    <property type="match status" value="1"/>
</dbReference>
<comment type="cofactor">
    <cofactor evidence="1">
        <name>a divalent metal cation</name>
        <dbReference type="ChEBI" id="CHEBI:60240"/>
    </cofactor>
</comment>
<evidence type="ECO:0000256" key="3">
    <source>
        <dbReference type="ARBA" id="ARBA00022723"/>
    </source>
</evidence>
<dbReference type="GO" id="GO:0005737">
    <property type="term" value="C:cytoplasm"/>
    <property type="evidence" value="ECO:0007669"/>
    <property type="project" value="TreeGrafter"/>
</dbReference>
<dbReference type="GO" id="GO:0046872">
    <property type="term" value="F:metal ion binding"/>
    <property type="evidence" value="ECO:0007669"/>
    <property type="project" value="UniProtKB-KW"/>
</dbReference>
<dbReference type="RefSeq" id="WP_092497077.1">
    <property type="nucleotide sequence ID" value="NZ_FOFG01000009.1"/>
</dbReference>
<evidence type="ECO:0000313" key="8">
    <source>
        <dbReference type="EMBL" id="SEQ92612.1"/>
    </source>
</evidence>
<reference evidence="8 9" key="1">
    <citation type="submission" date="2016-10" db="EMBL/GenBank/DDBJ databases">
        <authorList>
            <person name="de Groot N.N."/>
        </authorList>
    </citation>
    <scope>NUCLEOTIDE SEQUENCE [LARGE SCALE GENOMIC DNA]</scope>
    <source>
        <strain evidence="8 9">A52C2</strain>
    </source>
</reference>
<evidence type="ECO:0000256" key="6">
    <source>
        <dbReference type="ARBA" id="ARBA00045074"/>
    </source>
</evidence>